<gene>
    <name evidence="1" type="ORF">BSQ33_12035</name>
</gene>
<dbReference type="OrthoDB" id="9342527at2"/>
<protein>
    <recommendedName>
        <fullName evidence="3">DUF3570 domain-containing protein</fullName>
    </recommendedName>
</protein>
<dbReference type="Proteomes" id="UP000196708">
    <property type="component" value="Chromosome 1"/>
</dbReference>
<dbReference type="EMBL" id="CP018835">
    <property type="protein sequence ID" value="ASA56354.1"/>
    <property type="molecule type" value="Genomic_DNA"/>
</dbReference>
<dbReference type="AlphaFoldDB" id="A0A1Z2SGN8"/>
<reference evidence="1 2" key="1">
    <citation type="submission" date="2016-12" db="EMBL/GenBank/DDBJ databases">
        <authorList>
            <person name="Song W.-J."/>
            <person name="Kurnit D.M."/>
        </authorList>
    </citation>
    <scope>NUCLEOTIDE SEQUENCE [LARGE SCALE GENOMIC DNA]</scope>
    <source>
        <strain evidence="1 2">ATCC 43942</strain>
    </source>
</reference>
<evidence type="ECO:0000313" key="1">
    <source>
        <dbReference type="EMBL" id="ASA56354.1"/>
    </source>
</evidence>
<dbReference type="RefSeq" id="WP_021020654.1">
    <property type="nucleotide sequence ID" value="NZ_CP018835.1"/>
</dbReference>
<evidence type="ECO:0008006" key="3">
    <source>
        <dbReference type="Google" id="ProtNLM"/>
    </source>
</evidence>
<organism evidence="1 2">
    <name type="scientific">Vibrio gazogenes</name>
    <dbReference type="NCBI Taxonomy" id="687"/>
    <lineage>
        <taxon>Bacteria</taxon>
        <taxon>Pseudomonadati</taxon>
        <taxon>Pseudomonadota</taxon>
        <taxon>Gammaproteobacteria</taxon>
        <taxon>Vibrionales</taxon>
        <taxon>Vibrionaceae</taxon>
        <taxon>Vibrio</taxon>
    </lineage>
</organism>
<evidence type="ECO:0000313" key="2">
    <source>
        <dbReference type="Proteomes" id="UP000196708"/>
    </source>
</evidence>
<sequence>MTSWRFEKGLIVFLTSVYSPFLFASGNAIDLKNDGTSGLAWWQSAHESASEGVESWARGIDSFLSGKEASEPNESDVSLRGGTIIKGGHTAGFYDVGATFHLPDTRNQLDLVFEGYADSLNQYFDSSDENALNESSQWDKVADSALRTHATAAVRYAQQYWGMEFGVLVSLPLDPFVQFRFPQRYTTESWEIAQETGLFAYYSKGAGARYRLAANNFAHETFQYGADFELTVVDQTERLYSRENFFVNQKLNEKSSIGYNISLLQSGRSKLKPASFLYYVEYTRVLHKNWLIGAVKPQVTDDAGNGYRPEYSLTLSLTILLGHHYLH</sequence>
<name>A0A1Z2SGN8_VIBGA</name>
<dbReference type="KEGG" id="vga:BSQ33_12035"/>
<proteinExistence type="predicted"/>
<accession>A0A1Z2SGN8</accession>